<dbReference type="InterPro" id="IPR001878">
    <property type="entry name" value="Znf_CCHC"/>
</dbReference>
<reference evidence="4" key="1">
    <citation type="submission" date="2024-03" db="EMBL/GenBank/DDBJ databases">
        <title>WGS assembly of Saponaria officinalis var. Norfolk2.</title>
        <authorList>
            <person name="Jenkins J."/>
            <person name="Shu S."/>
            <person name="Grimwood J."/>
            <person name="Barry K."/>
            <person name="Goodstein D."/>
            <person name="Schmutz J."/>
            <person name="Leebens-Mack J."/>
            <person name="Osbourn A."/>
        </authorList>
    </citation>
    <scope>NUCLEOTIDE SEQUENCE [LARGE SCALE GENOMIC DNA]</scope>
    <source>
        <strain evidence="4">JIC</strain>
    </source>
</reference>
<evidence type="ECO:0000256" key="2">
    <source>
        <dbReference type="SAM" id="MobiDB-lite"/>
    </source>
</evidence>
<sequence length="298" mass="33810">MVRPRCESSHGEETEAARIRRLEDAILAFANNANHAGQQQPQQQPPEPRTIFEKVARHNPPTYDGVFKPVALEAWIREMEKLFIATQCPENQKWAISRAAIVAEPGFGWTRFCEVLKKRFYPEELRWQKEREFLQLEQGNMSVQAYADKFVELSRFAAGVIPNEAARFRRFEKNLTPKVRSIVAGIPSATFQQAYDRALSVYASVKTEEVEATNRGFKRPFVSPSSSQGAQRPKFTPRFVPKQIPSGGRPSGPTNMLCMRCRKPYHPGKNCDSSTIVCFICREPGHKAFNCPKKFSGG</sequence>
<dbReference type="InterPro" id="IPR032567">
    <property type="entry name" value="RTL1-rel"/>
</dbReference>
<protein>
    <recommendedName>
        <fullName evidence="3">CCHC-type domain-containing protein</fullName>
    </recommendedName>
</protein>
<dbReference type="PROSITE" id="PS50158">
    <property type="entry name" value="ZF_CCHC"/>
    <property type="match status" value="1"/>
</dbReference>
<accession>A0AAW1IIM0</accession>
<evidence type="ECO:0000313" key="5">
    <source>
        <dbReference type="Proteomes" id="UP001443914"/>
    </source>
</evidence>
<organism evidence="4 5">
    <name type="scientific">Saponaria officinalis</name>
    <name type="common">Common soapwort</name>
    <name type="synonym">Lychnis saponaria</name>
    <dbReference type="NCBI Taxonomy" id="3572"/>
    <lineage>
        <taxon>Eukaryota</taxon>
        <taxon>Viridiplantae</taxon>
        <taxon>Streptophyta</taxon>
        <taxon>Embryophyta</taxon>
        <taxon>Tracheophyta</taxon>
        <taxon>Spermatophyta</taxon>
        <taxon>Magnoliopsida</taxon>
        <taxon>eudicotyledons</taxon>
        <taxon>Gunneridae</taxon>
        <taxon>Pentapetalae</taxon>
        <taxon>Caryophyllales</taxon>
        <taxon>Caryophyllaceae</taxon>
        <taxon>Caryophylleae</taxon>
        <taxon>Saponaria</taxon>
    </lineage>
</organism>
<dbReference type="Pfam" id="PF00098">
    <property type="entry name" value="zf-CCHC"/>
    <property type="match status" value="1"/>
</dbReference>
<keyword evidence="1" id="KW-0862">Zinc</keyword>
<keyword evidence="5" id="KW-1185">Reference proteome</keyword>
<dbReference type="GO" id="GO:0003676">
    <property type="term" value="F:nucleic acid binding"/>
    <property type="evidence" value="ECO:0007669"/>
    <property type="project" value="InterPro"/>
</dbReference>
<proteinExistence type="predicted"/>
<evidence type="ECO:0000259" key="3">
    <source>
        <dbReference type="PROSITE" id="PS50158"/>
    </source>
</evidence>
<dbReference type="SUPFAM" id="SSF57756">
    <property type="entry name" value="Retrovirus zinc finger-like domains"/>
    <property type="match status" value="1"/>
</dbReference>
<dbReference type="InterPro" id="IPR005162">
    <property type="entry name" value="Retrotrans_gag_dom"/>
</dbReference>
<dbReference type="PANTHER" id="PTHR15503">
    <property type="entry name" value="LDOC1 RELATED"/>
    <property type="match status" value="1"/>
</dbReference>
<dbReference type="AlphaFoldDB" id="A0AAW1IIM0"/>
<feature type="region of interest" description="Disordered" evidence="2">
    <location>
        <begin position="219"/>
        <end position="251"/>
    </location>
</feature>
<dbReference type="GO" id="GO:0008270">
    <property type="term" value="F:zinc ion binding"/>
    <property type="evidence" value="ECO:0007669"/>
    <property type="project" value="UniProtKB-KW"/>
</dbReference>
<gene>
    <name evidence="4" type="ORF">RND81_09G091200</name>
</gene>
<dbReference type="Proteomes" id="UP001443914">
    <property type="component" value="Unassembled WGS sequence"/>
</dbReference>
<dbReference type="InterPro" id="IPR036875">
    <property type="entry name" value="Znf_CCHC_sf"/>
</dbReference>
<dbReference type="EMBL" id="JBDFQZ010000009">
    <property type="protein sequence ID" value="KAK9689922.1"/>
    <property type="molecule type" value="Genomic_DNA"/>
</dbReference>
<name>A0AAW1IIM0_SAPOF</name>
<dbReference type="SMART" id="SM00343">
    <property type="entry name" value="ZnF_C2HC"/>
    <property type="match status" value="2"/>
</dbReference>
<keyword evidence="1" id="KW-0863">Zinc-finger</keyword>
<evidence type="ECO:0000313" key="4">
    <source>
        <dbReference type="EMBL" id="KAK9689922.1"/>
    </source>
</evidence>
<dbReference type="Gene3D" id="4.10.60.10">
    <property type="entry name" value="Zinc finger, CCHC-type"/>
    <property type="match status" value="1"/>
</dbReference>
<dbReference type="Pfam" id="PF03732">
    <property type="entry name" value="Retrotrans_gag"/>
    <property type="match status" value="1"/>
</dbReference>
<dbReference type="PANTHER" id="PTHR15503:SF45">
    <property type="entry name" value="RNA-DIRECTED DNA POLYMERASE HOMOLOG"/>
    <property type="match status" value="1"/>
</dbReference>
<keyword evidence="1" id="KW-0479">Metal-binding</keyword>
<comment type="caution">
    <text evidence="4">The sequence shown here is derived from an EMBL/GenBank/DDBJ whole genome shotgun (WGS) entry which is preliminary data.</text>
</comment>
<feature type="domain" description="CCHC-type" evidence="3">
    <location>
        <begin position="278"/>
        <end position="293"/>
    </location>
</feature>
<evidence type="ECO:0000256" key="1">
    <source>
        <dbReference type="PROSITE-ProRule" id="PRU00047"/>
    </source>
</evidence>